<proteinExistence type="inferred from homology"/>
<dbReference type="Gene3D" id="3.90.25.10">
    <property type="entry name" value="UDP-galactose 4-epimerase, domain 1"/>
    <property type="match status" value="1"/>
</dbReference>
<dbReference type="SUPFAM" id="SSF51735">
    <property type="entry name" value="NAD(P)-binding Rossmann-fold domains"/>
    <property type="match status" value="1"/>
</dbReference>
<evidence type="ECO:0000313" key="4">
    <source>
        <dbReference type="EMBL" id="KAK5942099.1"/>
    </source>
</evidence>
<evidence type="ECO:0000313" key="5">
    <source>
        <dbReference type="Proteomes" id="UP001334248"/>
    </source>
</evidence>
<dbReference type="RefSeq" id="XP_064730189.1">
    <property type="nucleotide sequence ID" value="XM_064874467.1"/>
</dbReference>
<keyword evidence="5" id="KW-1185">Reference proteome</keyword>
<dbReference type="Pfam" id="PF05368">
    <property type="entry name" value="NmrA"/>
    <property type="match status" value="1"/>
</dbReference>
<protein>
    <recommendedName>
        <fullName evidence="3">NmrA-like domain-containing protein</fullName>
    </recommendedName>
</protein>
<dbReference type="InterPro" id="IPR036291">
    <property type="entry name" value="NAD(P)-bd_dom_sf"/>
</dbReference>
<comment type="caution">
    <text evidence="4">The sequence shown here is derived from an EMBL/GenBank/DDBJ whole genome shotgun (WGS) entry which is preliminary data.</text>
</comment>
<feature type="domain" description="NmrA-like" evidence="3">
    <location>
        <begin position="5"/>
        <end position="255"/>
    </location>
</feature>
<dbReference type="PANTHER" id="PTHR42748:SF14">
    <property type="entry name" value="SNOAL-LIKE DOMAIN-CONTAINING PROTEIN"/>
    <property type="match status" value="1"/>
</dbReference>
<dbReference type="InterPro" id="IPR051164">
    <property type="entry name" value="NmrA-like_oxidored"/>
</dbReference>
<gene>
    <name evidence="4" type="ORF">PMZ80_006052</name>
</gene>
<dbReference type="Gene3D" id="3.40.50.720">
    <property type="entry name" value="NAD(P)-binding Rossmann-like Domain"/>
    <property type="match status" value="1"/>
</dbReference>
<keyword evidence="2" id="KW-0521">NADP</keyword>
<sequence>MKTGVIVGGTGAQRAVVVNHLSSLGLYHLKVLTRNVESSQAQHLASLPNVELIQSSPLGHDEESFLFAVKDADFAFINTDGTFLGFSIGEVAETYWGIRFFELAHQAGVKHYVYSSLDSIDQDVFRIGHYGGKSRVVDYMRGQTPSNRPHTMVWSAISTGPYIETLHENLAPRLSHDGSTYLFTYPLGSGALAFTHLDDFARYVEKIVSDPPSYASNELKVATAHVTGDDIAQAFTRVTGKAAQFVDIPIDTWLDAAFGHHTRGIDTPVGLQIYPHLAGSAEKLFLPLTFRENFTGFWKLWRYSRGNAGPGIVRDYAKLDAILPNRVRTVEEWMRKVDYTGEKKPVLKMLNNKLGQGEEQAAEK</sequence>
<name>A0ABR0RPT1_9EURO</name>
<dbReference type="EMBL" id="JAVHJV010000006">
    <property type="protein sequence ID" value="KAK5942099.1"/>
    <property type="molecule type" value="Genomic_DNA"/>
</dbReference>
<dbReference type="InterPro" id="IPR008030">
    <property type="entry name" value="NmrA-like"/>
</dbReference>
<evidence type="ECO:0000259" key="3">
    <source>
        <dbReference type="Pfam" id="PF05368"/>
    </source>
</evidence>
<dbReference type="Proteomes" id="UP001334248">
    <property type="component" value="Unassembled WGS sequence"/>
</dbReference>
<dbReference type="PANTHER" id="PTHR42748">
    <property type="entry name" value="NITROGEN METABOLITE REPRESSION PROTEIN NMRA FAMILY MEMBER"/>
    <property type="match status" value="1"/>
</dbReference>
<evidence type="ECO:0000256" key="2">
    <source>
        <dbReference type="ARBA" id="ARBA00022857"/>
    </source>
</evidence>
<comment type="similarity">
    <text evidence="1">Belongs to the NmrA-type oxidoreductase family.</text>
</comment>
<evidence type="ECO:0000256" key="1">
    <source>
        <dbReference type="ARBA" id="ARBA00006328"/>
    </source>
</evidence>
<dbReference type="GeneID" id="89999501"/>
<reference evidence="4 5" key="1">
    <citation type="journal article" date="2023" name="Res Sq">
        <title>Genomic and morphological characterization of Knufia obscura isolated from the Mars 2020 spacecraft assembly facility.</title>
        <authorList>
            <person name="Chander A.M."/>
            <person name="Teixeira M.M."/>
            <person name="Singh N.K."/>
            <person name="Williams M.P."/>
            <person name="Parker C.W."/>
            <person name="Leo P."/>
            <person name="Stajich J.E."/>
            <person name="Torok T."/>
            <person name="Tighe S."/>
            <person name="Mason C.E."/>
            <person name="Venkateswaran K."/>
        </authorList>
    </citation>
    <scope>NUCLEOTIDE SEQUENCE [LARGE SCALE GENOMIC DNA]</scope>
    <source>
        <strain evidence="4 5">CCFEE 5817</strain>
    </source>
</reference>
<organism evidence="4 5">
    <name type="scientific">Knufia obscura</name>
    <dbReference type="NCBI Taxonomy" id="1635080"/>
    <lineage>
        <taxon>Eukaryota</taxon>
        <taxon>Fungi</taxon>
        <taxon>Dikarya</taxon>
        <taxon>Ascomycota</taxon>
        <taxon>Pezizomycotina</taxon>
        <taxon>Eurotiomycetes</taxon>
        <taxon>Chaetothyriomycetidae</taxon>
        <taxon>Chaetothyriales</taxon>
        <taxon>Trichomeriaceae</taxon>
        <taxon>Knufia</taxon>
    </lineage>
</organism>
<accession>A0ABR0RPT1</accession>